<dbReference type="GO" id="GO:0004518">
    <property type="term" value="F:nuclease activity"/>
    <property type="evidence" value="ECO:0007669"/>
    <property type="project" value="UniProtKB-KW"/>
</dbReference>
<dbReference type="CDD" id="cd18753">
    <property type="entry name" value="PIN_VapC4-5_FitB-like"/>
    <property type="match status" value="1"/>
</dbReference>
<dbReference type="PANTHER" id="PTHR33653">
    <property type="entry name" value="RIBONUCLEASE VAPC2"/>
    <property type="match status" value="1"/>
</dbReference>
<gene>
    <name evidence="9" type="primary">vapC4</name>
    <name evidence="9" type="ORF">I41_12750</name>
</gene>
<dbReference type="Pfam" id="PF01850">
    <property type="entry name" value="PIN"/>
    <property type="match status" value="1"/>
</dbReference>
<dbReference type="EMBL" id="CP036339">
    <property type="protein sequence ID" value="QDT72109.1"/>
    <property type="molecule type" value="Genomic_DNA"/>
</dbReference>
<dbReference type="SUPFAM" id="SSF88723">
    <property type="entry name" value="PIN domain-like"/>
    <property type="match status" value="1"/>
</dbReference>
<evidence type="ECO:0000313" key="10">
    <source>
        <dbReference type="Proteomes" id="UP000317909"/>
    </source>
</evidence>
<comment type="cofactor">
    <cofactor evidence="1">
        <name>Mg(2+)</name>
        <dbReference type="ChEBI" id="CHEBI:18420"/>
    </cofactor>
</comment>
<evidence type="ECO:0000313" key="9">
    <source>
        <dbReference type="EMBL" id="QDT72109.1"/>
    </source>
</evidence>
<evidence type="ECO:0000256" key="1">
    <source>
        <dbReference type="ARBA" id="ARBA00001946"/>
    </source>
</evidence>
<dbReference type="RefSeq" id="WP_210421120.1">
    <property type="nucleotide sequence ID" value="NZ_CP036339.1"/>
</dbReference>
<dbReference type="AlphaFoldDB" id="A0A517TUQ9"/>
<dbReference type="InterPro" id="IPR002716">
    <property type="entry name" value="PIN_dom"/>
</dbReference>
<keyword evidence="10" id="KW-1185">Reference proteome</keyword>
<keyword evidence="4" id="KW-0479">Metal-binding</keyword>
<evidence type="ECO:0000256" key="3">
    <source>
        <dbReference type="ARBA" id="ARBA00022722"/>
    </source>
</evidence>
<accession>A0A517TUQ9</accession>
<keyword evidence="6" id="KW-0460">Magnesium</keyword>
<dbReference type="PANTHER" id="PTHR33653:SF1">
    <property type="entry name" value="RIBONUCLEASE VAPC2"/>
    <property type="match status" value="1"/>
</dbReference>
<keyword evidence="3" id="KW-0540">Nuclease</keyword>
<feature type="domain" description="PIN" evidence="8">
    <location>
        <begin position="21"/>
        <end position="123"/>
    </location>
</feature>
<dbReference type="GO" id="GO:0016787">
    <property type="term" value="F:hydrolase activity"/>
    <property type="evidence" value="ECO:0007669"/>
    <property type="project" value="UniProtKB-KW"/>
</dbReference>
<comment type="similarity">
    <text evidence="7">Belongs to the PINc/VapC protein family.</text>
</comment>
<dbReference type="InterPro" id="IPR029060">
    <property type="entry name" value="PIN-like_dom_sf"/>
</dbReference>
<evidence type="ECO:0000256" key="6">
    <source>
        <dbReference type="ARBA" id="ARBA00022842"/>
    </source>
</evidence>
<keyword evidence="2" id="KW-1277">Toxin-antitoxin system</keyword>
<evidence type="ECO:0000256" key="2">
    <source>
        <dbReference type="ARBA" id="ARBA00022649"/>
    </source>
</evidence>
<organism evidence="9 10">
    <name type="scientific">Lacipirellula limnantheis</name>
    <dbReference type="NCBI Taxonomy" id="2528024"/>
    <lineage>
        <taxon>Bacteria</taxon>
        <taxon>Pseudomonadati</taxon>
        <taxon>Planctomycetota</taxon>
        <taxon>Planctomycetia</taxon>
        <taxon>Pirellulales</taxon>
        <taxon>Lacipirellulaceae</taxon>
        <taxon>Lacipirellula</taxon>
    </lineage>
</organism>
<keyword evidence="5" id="KW-0378">Hydrolase</keyword>
<dbReference type="Gene3D" id="3.40.50.1010">
    <property type="entry name" value="5'-nuclease"/>
    <property type="match status" value="1"/>
</dbReference>
<evidence type="ECO:0000256" key="5">
    <source>
        <dbReference type="ARBA" id="ARBA00022801"/>
    </source>
</evidence>
<evidence type="ECO:0000256" key="4">
    <source>
        <dbReference type="ARBA" id="ARBA00022723"/>
    </source>
</evidence>
<dbReference type="KEGG" id="llh:I41_12750"/>
<sequence length="127" mass="14399">MKLLFGANRYADMARGEPSVVARMEAAEWLYLSVIVVGELRTGFAGGSRSRENEREFERTLQRSNTSILLLDEQTPEFYARVFHSLRRQGTPIPTNDMWIAAQALQHGLALDTRDVHFQHVPGLTLV</sequence>
<dbReference type="Proteomes" id="UP000317909">
    <property type="component" value="Chromosome"/>
</dbReference>
<proteinExistence type="inferred from homology"/>
<name>A0A517TUQ9_9BACT</name>
<evidence type="ECO:0000259" key="8">
    <source>
        <dbReference type="Pfam" id="PF01850"/>
    </source>
</evidence>
<reference evidence="9 10" key="1">
    <citation type="submission" date="2019-02" db="EMBL/GenBank/DDBJ databases">
        <title>Deep-cultivation of Planctomycetes and their phenomic and genomic characterization uncovers novel biology.</title>
        <authorList>
            <person name="Wiegand S."/>
            <person name="Jogler M."/>
            <person name="Boedeker C."/>
            <person name="Pinto D."/>
            <person name="Vollmers J."/>
            <person name="Rivas-Marin E."/>
            <person name="Kohn T."/>
            <person name="Peeters S.H."/>
            <person name="Heuer A."/>
            <person name="Rast P."/>
            <person name="Oberbeckmann S."/>
            <person name="Bunk B."/>
            <person name="Jeske O."/>
            <person name="Meyerdierks A."/>
            <person name="Storesund J.E."/>
            <person name="Kallscheuer N."/>
            <person name="Luecker S."/>
            <person name="Lage O.M."/>
            <person name="Pohl T."/>
            <person name="Merkel B.J."/>
            <person name="Hornburger P."/>
            <person name="Mueller R.-W."/>
            <person name="Bruemmer F."/>
            <person name="Labrenz M."/>
            <person name="Spormann A.M."/>
            <person name="Op den Camp H."/>
            <person name="Overmann J."/>
            <person name="Amann R."/>
            <person name="Jetten M.S.M."/>
            <person name="Mascher T."/>
            <person name="Medema M.H."/>
            <person name="Devos D.P."/>
            <person name="Kaster A.-K."/>
            <person name="Ovreas L."/>
            <person name="Rohde M."/>
            <person name="Galperin M.Y."/>
            <person name="Jogler C."/>
        </authorList>
    </citation>
    <scope>NUCLEOTIDE SEQUENCE [LARGE SCALE GENOMIC DNA]</scope>
    <source>
        <strain evidence="9 10">I41</strain>
    </source>
</reference>
<dbReference type="InterPro" id="IPR050556">
    <property type="entry name" value="Type_II_TA_system_RNase"/>
</dbReference>
<protein>
    <submittedName>
        <fullName evidence="9">Toxin VapC4</fullName>
    </submittedName>
</protein>
<dbReference type="GO" id="GO:0046872">
    <property type="term" value="F:metal ion binding"/>
    <property type="evidence" value="ECO:0007669"/>
    <property type="project" value="UniProtKB-KW"/>
</dbReference>
<evidence type="ECO:0000256" key="7">
    <source>
        <dbReference type="ARBA" id="ARBA00038093"/>
    </source>
</evidence>